<sequence>MATRNFVKNLFGGEDKENIDPEGGFQAPKRHQRKATQKAGKIAQSEMVKLACQTVEREPNGDWNGQRVRNIARRDARDTLANRDVEKTRNVKAAQEWVRQNARVNNDLNNGKVIGKSGVQSGEQKATKGGVKFADQQVGTIMWRYDFKPIKGHPTKEAGDEGTVCVHGVWYYVNGRFWIIIMRHEDSVVEVPILTHKDTGLEKVPKAKHNEYLNLCCISVSMLR</sequence>
<dbReference type="OrthoDB" id="10314378at2759"/>
<name>A0A139I398_9PEZI</name>
<accession>A0A139I398</accession>
<gene>
    <name evidence="2" type="ORF">AC579_7299</name>
</gene>
<organism evidence="2 3">
    <name type="scientific">Pseudocercospora musae</name>
    <dbReference type="NCBI Taxonomy" id="113226"/>
    <lineage>
        <taxon>Eukaryota</taxon>
        <taxon>Fungi</taxon>
        <taxon>Dikarya</taxon>
        <taxon>Ascomycota</taxon>
        <taxon>Pezizomycotina</taxon>
        <taxon>Dothideomycetes</taxon>
        <taxon>Dothideomycetidae</taxon>
        <taxon>Mycosphaerellales</taxon>
        <taxon>Mycosphaerellaceae</taxon>
        <taxon>Pseudocercospora</taxon>
    </lineage>
</organism>
<reference evidence="2 3" key="1">
    <citation type="submission" date="2015-07" db="EMBL/GenBank/DDBJ databases">
        <title>Comparative genomics of the Sigatoka disease complex on banana suggests a link between parallel evolutionary changes in Pseudocercospora fijiensis and Pseudocercospora eumusae and increased virulence on the banana host.</title>
        <authorList>
            <person name="Chang T.-C."/>
            <person name="Salvucci A."/>
            <person name="Crous P.W."/>
            <person name="Stergiopoulos I."/>
        </authorList>
    </citation>
    <scope>NUCLEOTIDE SEQUENCE [LARGE SCALE GENOMIC DNA]</scope>
    <source>
        <strain evidence="2 3">CBS 116634</strain>
    </source>
</reference>
<feature type="region of interest" description="Disordered" evidence="1">
    <location>
        <begin position="12"/>
        <end position="42"/>
    </location>
</feature>
<dbReference type="AlphaFoldDB" id="A0A139I398"/>
<evidence type="ECO:0000313" key="2">
    <source>
        <dbReference type="EMBL" id="KXT09164.1"/>
    </source>
</evidence>
<protein>
    <submittedName>
        <fullName evidence="2">Uncharacterized protein</fullName>
    </submittedName>
</protein>
<comment type="caution">
    <text evidence="2">The sequence shown here is derived from an EMBL/GenBank/DDBJ whole genome shotgun (WGS) entry which is preliminary data.</text>
</comment>
<evidence type="ECO:0000256" key="1">
    <source>
        <dbReference type="SAM" id="MobiDB-lite"/>
    </source>
</evidence>
<proteinExistence type="predicted"/>
<dbReference type="EMBL" id="LFZO01000367">
    <property type="protein sequence ID" value="KXT09164.1"/>
    <property type="molecule type" value="Genomic_DNA"/>
</dbReference>
<dbReference type="Proteomes" id="UP000073492">
    <property type="component" value="Unassembled WGS sequence"/>
</dbReference>
<keyword evidence="3" id="KW-1185">Reference proteome</keyword>
<evidence type="ECO:0000313" key="3">
    <source>
        <dbReference type="Proteomes" id="UP000073492"/>
    </source>
</evidence>